<dbReference type="Proteomes" id="UP000287033">
    <property type="component" value="Unassembled WGS sequence"/>
</dbReference>
<gene>
    <name evidence="2" type="ORF">chiPu_0023937</name>
</gene>
<feature type="non-terminal residue" evidence="2">
    <location>
        <position position="72"/>
    </location>
</feature>
<comment type="caution">
    <text evidence="2">The sequence shown here is derived from an EMBL/GenBank/DDBJ whole genome shotgun (WGS) entry which is preliminary data.</text>
</comment>
<reference evidence="2 3" key="1">
    <citation type="journal article" date="2018" name="Nat. Ecol. Evol.">
        <title>Shark genomes provide insights into elasmobranch evolution and the origin of vertebrates.</title>
        <authorList>
            <person name="Hara Y"/>
            <person name="Yamaguchi K"/>
            <person name="Onimaru K"/>
            <person name="Kadota M"/>
            <person name="Koyanagi M"/>
            <person name="Keeley SD"/>
            <person name="Tatsumi K"/>
            <person name="Tanaka K"/>
            <person name="Motone F"/>
            <person name="Kageyama Y"/>
            <person name="Nozu R"/>
            <person name="Adachi N"/>
            <person name="Nishimura O"/>
            <person name="Nakagawa R"/>
            <person name="Tanegashima C"/>
            <person name="Kiyatake I"/>
            <person name="Matsumoto R"/>
            <person name="Murakumo K"/>
            <person name="Nishida K"/>
            <person name="Terakita A"/>
            <person name="Kuratani S"/>
            <person name="Sato K"/>
            <person name="Hyodo S Kuraku.S."/>
        </authorList>
    </citation>
    <scope>NUCLEOTIDE SEQUENCE [LARGE SCALE GENOMIC DNA]</scope>
</reference>
<accession>A0A401TAV6</accession>
<dbReference type="STRING" id="137246.A0A401TAV6"/>
<organism evidence="2 3">
    <name type="scientific">Chiloscyllium punctatum</name>
    <name type="common">Brownbanded bambooshark</name>
    <name type="synonym">Hemiscyllium punctatum</name>
    <dbReference type="NCBI Taxonomy" id="137246"/>
    <lineage>
        <taxon>Eukaryota</taxon>
        <taxon>Metazoa</taxon>
        <taxon>Chordata</taxon>
        <taxon>Craniata</taxon>
        <taxon>Vertebrata</taxon>
        <taxon>Chondrichthyes</taxon>
        <taxon>Elasmobranchii</taxon>
        <taxon>Galeomorphii</taxon>
        <taxon>Galeoidea</taxon>
        <taxon>Orectolobiformes</taxon>
        <taxon>Hemiscylliidae</taxon>
        <taxon>Chiloscyllium</taxon>
    </lineage>
</organism>
<dbReference type="OrthoDB" id="10262929at2759"/>
<evidence type="ECO:0000313" key="2">
    <source>
        <dbReference type="EMBL" id="GCC39744.1"/>
    </source>
</evidence>
<sequence length="72" mass="8811">MLEEDNLISEQRRAREEVINLTRLAQIRSDEKDQKARDLMNMQHKRERTIEELKEEKLTLQNSEKKHRHMLV</sequence>
<dbReference type="AlphaFoldDB" id="A0A401TAV6"/>
<evidence type="ECO:0000256" key="1">
    <source>
        <dbReference type="SAM" id="Coils"/>
    </source>
</evidence>
<name>A0A401TAV6_CHIPU</name>
<keyword evidence="1" id="KW-0175">Coiled coil</keyword>
<protein>
    <submittedName>
        <fullName evidence="2">Uncharacterized protein</fullName>
    </submittedName>
</protein>
<feature type="coiled-coil region" evidence="1">
    <location>
        <begin position="36"/>
        <end position="70"/>
    </location>
</feature>
<keyword evidence="3" id="KW-1185">Reference proteome</keyword>
<dbReference type="EMBL" id="BEZZ01029694">
    <property type="protein sequence ID" value="GCC39744.1"/>
    <property type="molecule type" value="Genomic_DNA"/>
</dbReference>
<evidence type="ECO:0000313" key="3">
    <source>
        <dbReference type="Proteomes" id="UP000287033"/>
    </source>
</evidence>
<proteinExistence type="predicted"/>